<dbReference type="InterPro" id="IPR046342">
    <property type="entry name" value="CBS_dom_sf"/>
</dbReference>
<dbReference type="EMBL" id="JABENB010000001">
    <property type="protein sequence ID" value="NNG37816.1"/>
    <property type="molecule type" value="Genomic_DNA"/>
</dbReference>
<dbReference type="Proteomes" id="UP000557772">
    <property type="component" value="Unassembled WGS sequence"/>
</dbReference>
<evidence type="ECO:0000313" key="5">
    <source>
        <dbReference type="Proteomes" id="UP000557772"/>
    </source>
</evidence>
<dbReference type="InterPro" id="IPR051257">
    <property type="entry name" value="Diverse_CBS-Domain"/>
</dbReference>
<evidence type="ECO:0000256" key="1">
    <source>
        <dbReference type="ARBA" id="ARBA00023122"/>
    </source>
</evidence>
<name>A0A849AE20_9MICO</name>
<organism evidence="4 5">
    <name type="scientific">Flexivirga aerilata</name>
    <dbReference type="NCBI Taxonomy" id="1656889"/>
    <lineage>
        <taxon>Bacteria</taxon>
        <taxon>Bacillati</taxon>
        <taxon>Actinomycetota</taxon>
        <taxon>Actinomycetes</taxon>
        <taxon>Micrococcales</taxon>
        <taxon>Dermacoccaceae</taxon>
        <taxon>Flexivirga</taxon>
    </lineage>
</organism>
<sequence length="153" mass="16719">MRIQELIKGKGPEVVTVPATTTVRQLVQTLADHGIGAVVVMDDGAISGIISERDVVRALPEQSEHSARSGDSGDLEGLLERPVSELMTTTVHTCGPDDEIRSLAGLMTEHRIRHLPVVQDDQLVGIVSIGDIVKFRLQELQDERDQLESYITT</sequence>
<evidence type="ECO:0000313" key="4">
    <source>
        <dbReference type="EMBL" id="NNG37816.1"/>
    </source>
</evidence>
<feature type="domain" description="CBS" evidence="3">
    <location>
        <begin position="10"/>
        <end position="68"/>
    </location>
</feature>
<dbReference type="PANTHER" id="PTHR43080">
    <property type="entry name" value="CBS DOMAIN-CONTAINING PROTEIN CBSX3, MITOCHONDRIAL"/>
    <property type="match status" value="1"/>
</dbReference>
<dbReference type="SUPFAM" id="SSF54631">
    <property type="entry name" value="CBS-domain pair"/>
    <property type="match status" value="1"/>
</dbReference>
<dbReference type="RefSeq" id="WP_171151047.1">
    <property type="nucleotide sequence ID" value="NZ_JABENB010000001.1"/>
</dbReference>
<evidence type="ECO:0000256" key="2">
    <source>
        <dbReference type="PROSITE-ProRule" id="PRU00703"/>
    </source>
</evidence>
<reference evidence="4 5" key="1">
    <citation type="submission" date="2020-05" db="EMBL/GenBank/DDBJ databases">
        <title>Flexivirga sp. ID2601S isolated from air conditioner.</title>
        <authorList>
            <person name="Kim D.H."/>
        </authorList>
    </citation>
    <scope>NUCLEOTIDE SEQUENCE [LARGE SCALE GENOMIC DNA]</scope>
    <source>
        <strain evidence="4 5">ID2601S</strain>
    </source>
</reference>
<evidence type="ECO:0000259" key="3">
    <source>
        <dbReference type="PROSITE" id="PS51371"/>
    </source>
</evidence>
<dbReference type="InterPro" id="IPR044725">
    <property type="entry name" value="CBSX3_CBS_dom"/>
</dbReference>
<feature type="domain" description="CBS" evidence="3">
    <location>
        <begin position="87"/>
        <end position="143"/>
    </location>
</feature>
<dbReference type="SMART" id="SM00116">
    <property type="entry name" value="CBS"/>
    <property type="match status" value="2"/>
</dbReference>
<dbReference type="PANTHER" id="PTHR43080:SF2">
    <property type="entry name" value="CBS DOMAIN-CONTAINING PROTEIN"/>
    <property type="match status" value="1"/>
</dbReference>
<comment type="caution">
    <text evidence="4">The sequence shown here is derived from an EMBL/GenBank/DDBJ whole genome shotgun (WGS) entry which is preliminary data.</text>
</comment>
<dbReference type="Pfam" id="PF00571">
    <property type="entry name" value="CBS"/>
    <property type="match status" value="2"/>
</dbReference>
<keyword evidence="1 2" id="KW-0129">CBS domain</keyword>
<accession>A0A849AE20</accession>
<dbReference type="AlphaFoldDB" id="A0A849AE20"/>
<dbReference type="InterPro" id="IPR000644">
    <property type="entry name" value="CBS_dom"/>
</dbReference>
<protein>
    <submittedName>
        <fullName evidence="4">CBS domain-containing protein</fullName>
    </submittedName>
</protein>
<dbReference type="PROSITE" id="PS51371">
    <property type="entry name" value="CBS"/>
    <property type="match status" value="2"/>
</dbReference>
<keyword evidence="5" id="KW-1185">Reference proteome</keyword>
<dbReference type="Gene3D" id="3.10.580.10">
    <property type="entry name" value="CBS-domain"/>
    <property type="match status" value="1"/>
</dbReference>
<proteinExistence type="predicted"/>
<gene>
    <name evidence="4" type="ORF">HJ588_00815</name>
</gene>
<dbReference type="CDD" id="cd04623">
    <property type="entry name" value="CBS_pair_bac_euk"/>
    <property type="match status" value="1"/>
</dbReference>